<evidence type="ECO:0000256" key="5">
    <source>
        <dbReference type="ARBA" id="ARBA00022771"/>
    </source>
</evidence>
<dbReference type="FunFam" id="3.90.530.10:FF:000003">
    <property type="entry name" value="Dna repair rad14 protein"/>
    <property type="match status" value="1"/>
</dbReference>
<sequence length="377" mass="43359">MSNTHRPSTPPPAPRPRAMDITPEQVRRMEESRLRAKALRSQQDAASSRSNVPKVNQNYYPVTTAGIKRPHAAISSNAPPTNRDARTSATPGPNSNNGMAAIQDTDIRAARKFQKFVEYDFSKMTDTKGGFMTAEDDPHNKALHAPDQDGKPANMTLKEWERTQLQRRLRDQRAGPFEPGLSVLDKREITKKCRECNSLEIDWQWDELLHCQVCHTCKDKHPEKYSLLTKTEAKEDYLLTDPELRDDTLLPHIEKPNPHKSTWNNMMLYLRFQVEEYAFSDQKWGSAELLDEEFQRRLAETKVRKEKKFRSKLNELKKRTRVDAYKRARGGGGGEFGDTIGNGRHEHEWGRSVEDVETGMMKKQCAECGMEVEELEF</sequence>
<keyword evidence="5" id="KW-0863">Zinc-finger</keyword>
<dbReference type="InterPro" id="IPR009061">
    <property type="entry name" value="DNA-bd_dom_put_sf"/>
</dbReference>
<feature type="domain" description="XPA C-terminal" evidence="12">
    <location>
        <begin position="224"/>
        <end position="274"/>
    </location>
</feature>
<evidence type="ECO:0000313" key="14">
    <source>
        <dbReference type="Proteomes" id="UP001324427"/>
    </source>
</evidence>
<name>A0AAV9JD54_9PEZI</name>
<dbReference type="Proteomes" id="UP001324427">
    <property type="component" value="Unassembled WGS sequence"/>
</dbReference>
<evidence type="ECO:0000256" key="7">
    <source>
        <dbReference type="ARBA" id="ARBA00023125"/>
    </source>
</evidence>
<evidence type="ECO:0000256" key="1">
    <source>
        <dbReference type="ARBA" id="ARBA00004123"/>
    </source>
</evidence>
<evidence type="ECO:0000256" key="11">
    <source>
        <dbReference type="SAM" id="MobiDB-lite"/>
    </source>
</evidence>
<comment type="subcellular location">
    <subcellularLocation>
        <location evidence="1">Nucleus</location>
    </subcellularLocation>
</comment>
<dbReference type="PROSITE" id="PS00753">
    <property type="entry name" value="XPA_2"/>
    <property type="match status" value="1"/>
</dbReference>
<dbReference type="GO" id="GO:0006284">
    <property type="term" value="P:base-excision repair"/>
    <property type="evidence" value="ECO:0007669"/>
    <property type="project" value="TreeGrafter"/>
</dbReference>
<dbReference type="CDD" id="cd21077">
    <property type="entry name" value="DBD_Rad14"/>
    <property type="match status" value="1"/>
</dbReference>
<dbReference type="SUPFAM" id="SSF46955">
    <property type="entry name" value="Putative DNA-binding domain"/>
    <property type="match status" value="1"/>
</dbReference>
<keyword evidence="7" id="KW-0238">DNA-binding</keyword>
<keyword evidence="3" id="KW-0479">Metal-binding</keyword>
<evidence type="ECO:0000256" key="3">
    <source>
        <dbReference type="ARBA" id="ARBA00022723"/>
    </source>
</evidence>
<dbReference type="GO" id="GO:0000110">
    <property type="term" value="C:nucleotide-excision repair factor 1 complex"/>
    <property type="evidence" value="ECO:0007669"/>
    <property type="project" value="TreeGrafter"/>
</dbReference>
<dbReference type="GO" id="GO:1901255">
    <property type="term" value="P:nucleotide-excision repair involved in interstrand cross-link repair"/>
    <property type="evidence" value="ECO:0007669"/>
    <property type="project" value="TreeGrafter"/>
</dbReference>
<evidence type="ECO:0000256" key="10">
    <source>
        <dbReference type="ARBA" id="ARBA00072989"/>
    </source>
</evidence>
<feature type="compositionally biased region" description="Polar residues" evidence="11">
    <location>
        <begin position="87"/>
        <end position="98"/>
    </location>
</feature>
<dbReference type="AlphaFoldDB" id="A0AAV9JD54"/>
<keyword evidence="9" id="KW-0539">Nucleus</keyword>
<feature type="compositionally biased region" description="Polar residues" evidence="11">
    <location>
        <begin position="40"/>
        <end position="61"/>
    </location>
</feature>
<gene>
    <name evidence="13" type="ORF">LTR36_005855</name>
</gene>
<evidence type="ECO:0000313" key="13">
    <source>
        <dbReference type="EMBL" id="KAK4543078.1"/>
    </source>
</evidence>
<evidence type="ECO:0000256" key="9">
    <source>
        <dbReference type="ARBA" id="ARBA00023242"/>
    </source>
</evidence>
<dbReference type="PANTHER" id="PTHR10142:SF0">
    <property type="entry name" value="DNA REPAIR PROTEIN COMPLEMENTING XP-A CELLS"/>
    <property type="match status" value="1"/>
</dbReference>
<feature type="compositionally biased region" description="Basic and acidic residues" evidence="11">
    <location>
        <begin position="25"/>
        <end position="34"/>
    </location>
</feature>
<evidence type="ECO:0000256" key="6">
    <source>
        <dbReference type="ARBA" id="ARBA00022833"/>
    </source>
</evidence>
<evidence type="ECO:0000256" key="8">
    <source>
        <dbReference type="ARBA" id="ARBA00023204"/>
    </source>
</evidence>
<dbReference type="GO" id="GO:0008270">
    <property type="term" value="F:zinc ion binding"/>
    <property type="evidence" value="ECO:0007669"/>
    <property type="project" value="UniProtKB-KW"/>
</dbReference>
<evidence type="ECO:0000259" key="12">
    <source>
        <dbReference type="Pfam" id="PF05181"/>
    </source>
</evidence>
<keyword evidence="8" id="KW-0234">DNA repair</keyword>
<dbReference type="InterPro" id="IPR000465">
    <property type="entry name" value="XPA/RAD14"/>
</dbReference>
<evidence type="ECO:0000256" key="4">
    <source>
        <dbReference type="ARBA" id="ARBA00022763"/>
    </source>
</evidence>
<keyword evidence="4" id="KW-0227">DNA damage</keyword>
<keyword evidence="14" id="KW-1185">Reference proteome</keyword>
<evidence type="ECO:0000256" key="2">
    <source>
        <dbReference type="ARBA" id="ARBA00005548"/>
    </source>
</evidence>
<dbReference type="GO" id="GO:0003684">
    <property type="term" value="F:damaged DNA binding"/>
    <property type="evidence" value="ECO:0007669"/>
    <property type="project" value="InterPro"/>
</dbReference>
<keyword evidence="6" id="KW-0862">Zinc</keyword>
<dbReference type="InterPro" id="IPR022658">
    <property type="entry name" value="XPA_CS"/>
</dbReference>
<dbReference type="NCBIfam" id="TIGR00598">
    <property type="entry name" value="rad14"/>
    <property type="match status" value="1"/>
</dbReference>
<dbReference type="EMBL" id="JAVFHQ010000035">
    <property type="protein sequence ID" value="KAK4543078.1"/>
    <property type="molecule type" value="Genomic_DNA"/>
</dbReference>
<feature type="region of interest" description="Disordered" evidence="11">
    <location>
        <begin position="1"/>
        <end position="98"/>
    </location>
</feature>
<dbReference type="GO" id="GO:0000715">
    <property type="term" value="P:nucleotide-excision repair, DNA damage recognition"/>
    <property type="evidence" value="ECO:0007669"/>
    <property type="project" value="TreeGrafter"/>
</dbReference>
<dbReference type="GO" id="GO:0070914">
    <property type="term" value="P:UV-damage excision repair"/>
    <property type="evidence" value="ECO:0007669"/>
    <property type="project" value="TreeGrafter"/>
</dbReference>
<dbReference type="InterPro" id="IPR037129">
    <property type="entry name" value="XPA_sf"/>
</dbReference>
<comment type="similarity">
    <text evidence="2">Belongs to the XPA family.</text>
</comment>
<accession>A0AAV9JD54</accession>
<organism evidence="13 14">
    <name type="scientific">Oleoguttula mirabilis</name>
    <dbReference type="NCBI Taxonomy" id="1507867"/>
    <lineage>
        <taxon>Eukaryota</taxon>
        <taxon>Fungi</taxon>
        <taxon>Dikarya</taxon>
        <taxon>Ascomycota</taxon>
        <taxon>Pezizomycotina</taxon>
        <taxon>Dothideomycetes</taxon>
        <taxon>Dothideomycetidae</taxon>
        <taxon>Mycosphaerellales</taxon>
        <taxon>Teratosphaeriaceae</taxon>
        <taxon>Oleoguttula</taxon>
    </lineage>
</organism>
<comment type="caution">
    <text evidence="13">The sequence shown here is derived from an EMBL/GenBank/DDBJ whole genome shotgun (WGS) entry which is preliminary data.</text>
</comment>
<proteinExistence type="inferred from homology"/>
<dbReference type="Gene3D" id="3.90.530.10">
    <property type="entry name" value="XPA C-terminal domain"/>
    <property type="match status" value="1"/>
</dbReference>
<reference evidence="13 14" key="1">
    <citation type="submission" date="2021-11" db="EMBL/GenBank/DDBJ databases">
        <title>Black yeast isolated from Biological Soil Crust.</title>
        <authorList>
            <person name="Kurbessoian T."/>
        </authorList>
    </citation>
    <scope>NUCLEOTIDE SEQUENCE [LARGE SCALE GENOMIC DNA]</scope>
    <source>
        <strain evidence="13 14">CCFEE 5522</strain>
    </source>
</reference>
<dbReference type="Pfam" id="PF05181">
    <property type="entry name" value="XPA_C"/>
    <property type="match status" value="1"/>
</dbReference>
<dbReference type="PANTHER" id="PTHR10142">
    <property type="entry name" value="DNA REPAIR PROTEIN COMPLEMENTING XP-A CELLS"/>
    <property type="match status" value="1"/>
</dbReference>
<dbReference type="InterPro" id="IPR022656">
    <property type="entry name" value="XPA_C"/>
</dbReference>
<protein>
    <recommendedName>
        <fullName evidence="10">DNA repair protein RAD14</fullName>
    </recommendedName>
</protein>